<dbReference type="EMBL" id="MCBR01020655">
    <property type="protein sequence ID" value="RKF55089.1"/>
    <property type="molecule type" value="Genomic_DNA"/>
</dbReference>
<evidence type="ECO:0000313" key="16">
    <source>
        <dbReference type="Proteomes" id="UP000285405"/>
    </source>
</evidence>
<keyword evidence="5 11" id="KW-0378">Hydrolase</keyword>
<dbReference type="GO" id="GO:0006508">
    <property type="term" value="P:proteolysis"/>
    <property type="evidence" value="ECO:0007669"/>
    <property type="project" value="UniProtKB-KW"/>
</dbReference>
<dbReference type="PANTHER" id="PTHR11533:SF171">
    <property type="entry name" value="AMINOPEPTIDASE"/>
    <property type="match status" value="1"/>
</dbReference>
<keyword evidence="6 9" id="KW-0862">Zinc</keyword>
<dbReference type="AlphaFoldDB" id="A0A420HCD0"/>
<evidence type="ECO:0000256" key="8">
    <source>
        <dbReference type="PIRSR" id="PIRSR634016-1"/>
    </source>
</evidence>
<feature type="site" description="Transition state stabilizer" evidence="10">
    <location>
        <position position="432"/>
    </location>
</feature>
<dbReference type="EC" id="3.4.11.-" evidence="11"/>
<evidence type="ECO:0000256" key="9">
    <source>
        <dbReference type="PIRSR" id="PIRSR634016-3"/>
    </source>
</evidence>
<keyword evidence="4 9" id="KW-0479">Metal-binding</keyword>
<feature type="binding site" evidence="9">
    <location>
        <position position="369"/>
    </location>
    <ligand>
        <name>Zn(2+)</name>
        <dbReference type="ChEBI" id="CHEBI:29105"/>
        <note>catalytic</note>
    </ligand>
</feature>
<dbReference type="InterPro" id="IPR001930">
    <property type="entry name" value="Peptidase_M1"/>
</dbReference>
<evidence type="ECO:0000256" key="7">
    <source>
        <dbReference type="ARBA" id="ARBA00023049"/>
    </source>
</evidence>
<feature type="domain" description="Aminopeptidase N-like N-terminal" evidence="14">
    <location>
        <begin position="35"/>
        <end position="234"/>
    </location>
</feature>
<dbReference type="Proteomes" id="UP000285405">
    <property type="component" value="Unassembled WGS sequence"/>
</dbReference>
<dbReference type="Pfam" id="PF17900">
    <property type="entry name" value="Peptidase_M1_N"/>
    <property type="match status" value="1"/>
</dbReference>
<feature type="domain" description="Peptidase M1 membrane alanine aminopeptidase" evidence="12">
    <location>
        <begin position="274"/>
        <end position="491"/>
    </location>
</feature>
<dbReference type="InterPro" id="IPR014782">
    <property type="entry name" value="Peptidase_M1_dom"/>
</dbReference>
<dbReference type="Gene3D" id="2.60.40.1910">
    <property type="match status" value="1"/>
</dbReference>
<keyword evidence="2 11" id="KW-0031">Aminopeptidase</keyword>
<dbReference type="FunFam" id="2.60.40.1730:FF:000002">
    <property type="entry name" value="Aminopeptidase"/>
    <property type="match status" value="1"/>
</dbReference>
<dbReference type="PANTHER" id="PTHR11533">
    <property type="entry name" value="PROTEASE M1 ZINC METALLOPROTEASE"/>
    <property type="match status" value="1"/>
</dbReference>
<evidence type="ECO:0000256" key="10">
    <source>
        <dbReference type="PIRSR" id="PIRSR634016-4"/>
    </source>
</evidence>
<proteinExistence type="inferred from homology"/>
<evidence type="ECO:0000259" key="13">
    <source>
        <dbReference type="Pfam" id="PF11838"/>
    </source>
</evidence>
<evidence type="ECO:0000259" key="14">
    <source>
        <dbReference type="Pfam" id="PF17900"/>
    </source>
</evidence>
<dbReference type="Gene3D" id="1.10.390.10">
    <property type="entry name" value="Neutral Protease Domain 2"/>
    <property type="match status" value="1"/>
</dbReference>
<evidence type="ECO:0000256" key="1">
    <source>
        <dbReference type="ARBA" id="ARBA00010136"/>
    </source>
</evidence>
<name>A0A420HCD0_9PEZI</name>
<dbReference type="FunFam" id="1.10.390.10:FF:000001">
    <property type="entry name" value="Aminopeptidase"/>
    <property type="match status" value="1"/>
</dbReference>
<dbReference type="GO" id="GO:0043171">
    <property type="term" value="P:peptide catabolic process"/>
    <property type="evidence" value="ECO:0007669"/>
    <property type="project" value="TreeGrafter"/>
</dbReference>
<dbReference type="Pfam" id="PF01433">
    <property type="entry name" value="Peptidase_M1"/>
    <property type="match status" value="1"/>
</dbReference>
<organism evidence="15 16">
    <name type="scientific">Golovinomyces cichoracearum</name>
    <dbReference type="NCBI Taxonomy" id="62708"/>
    <lineage>
        <taxon>Eukaryota</taxon>
        <taxon>Fungi</taxon>
        <taxon>Dikarya</taxon>
        <taxon>Ascomycota</taxon>
        <taxon>Pezizomycotina</taxon>
        <taxon>Leotiomycetes</taxon>
        <taxon>Erysiphales</taxon>
        <taxon>Erysiphaceae</taxon>
        <taxon>Golovinomyces</taxon>
    </lineage>
</organism>
<dbReference type="InterPro" id="IPR024571">
    <property type="entry name" value="ERAP1-like_C_dom"/>
</dbReference>
<gene>
    <name evidence="15" type="ORF">GcC1_206006</name>
</gene>
<dbReference type="InterPro" id="IPR050344">
    <property type="entry name" value="Peptidase_M1_aminopeptidases"/>
</dbReference>
<dbReference type="PRINTS" id="PR00756">
    <property type="entry name" value="ALADIPTASE"/>
</dbReference>
<dbReference type="OrthoDB" id="10031169at2759"/>
<dbReference type="GO" id="GO:0042277">
    <property type="term" value="F:peptide binding"/>
    <property type="evidence" value="ECO:0007669"/>
    <property type="project" value="TreeGrafter"/>
</dbReference>
<feature type="active site" description="Proton acceptor" evidence="8">
    <location>
        <position position="347"/>
    </location>
</feature>
<keyword evidence="7 11" id="KW-0482">Metalloprotease</keyword>
<comment type="cofactor">
    <cofactor evidence="9 11">
        <name>Zn(2+)</name>
        <dbReference type="ChEBI" id="CHEBI:29105"/>
    </cofactor>
    <text evidence="9 11">Binds 1 zinc ion per subunit.</text>
</comment>
<keyword evidence="3 11" id="KW-0645">Protease</keyword>
<evidence type="ECO:0000313" key="15">
    <source>
        <dbReference type="EMBL" id="RKF55089.1"/>
    </source>
</evidence>
<dbReference type="Gene3D" id="1.25.50.20">
    <property type="match status" value="1"/>
</dbReference>
<dbReference type="InterPro" id="IPR027268">
    <property type="entry name" value="Peptidase_M4/M1_CTD_sf"/>
</dbReference>
<dbReference type="CDD" id="cd09601">
    <property type="entry name" value="M1_APN-Q_like"/>
    <property type="match status" value="1"/>
</dbReference>
<evidence type="ECO:0000256" key="6">
    <source>
        <dbReference type="ARBA" id="ARBA00022833"/>
    </source>
</evidence>
<feature type="binding site" evidence="9">
    <location>
        <position position="346"/>
    </location>
    <ligand>
        <name>Zn(2+)</name>
        <dbReference type="ChEBI" id="CHEBI:29105"/>
        <note>catalytic</note>
    </ligand>
</feature>
<protein>
    <recommendedName>
        <fullName evidence="11">Aminopeptidase</fullName>
        <ecNumber evidence="11">3.4.11.-</ecNumber>
    </recommendedName>
</protein>
<dbReference type="GO" id="GO:0008270">
    <property type="term" value="F:zinc ion binding"/>
    <property type="evidence" value="ECO:0007669"/>
    <property type="project" value="UniProtKB-UniRule"/>
</dbReference>
<evidence type="ECO:0000259" key="12">
    <source>
        <dbReference type="Pfam" id="PF01433"/>
    </source>
</evidence>
<evidence type="ECO:0000256" key="2">
    <source>
        <dbReference type="ARBA" id="ARBA00022438"/>
    </source>
</evidence>
<dbReference type="Pfam" id="PF11838">
    <property type="entry name" value="ERAP1_C"/>
    <property type="match status" value="1"/>
</dbReference>
<dbReference type="Gene3D" id="2.60.40.1730">
    <property type="entry name" value="tricorn interacting facor f3 domain"/>
    <property type="match status" value="1"/>
</dbReference>
<dbReference type="SUPFAM" id="SSF55486">
    <property type="entry name" value="Metalloproteases ('zincins'), catalytic domain"/>
    <property type="match status" value="1"/>
</dbReference>
<sequence>MTSNITTRTNTYMPSTDTMAATENTDRDVLLSSIKPINYRLYLHDLVLSDEFTYQGTVHILSSNSKGFKEFTLNAHQLQLKSAAVHLELSNSQHVFTSINTVYDVPKQRATIYFSEEIPASERITIVIKFQGTINSDMAGFYRSRYKPVVTPLHSVPRDGDFCVMLSTQFESCDARRAFPCFDEPNLKATFDFEIEVPEDLVALSNMPEKASIATKSGLKLVSFERTPVMSTYLLAWAVGDFEFIEAFTERQYGDKFLPVRIYTTRGLKSQGQFALDHAPTIVDYYSDIFGIEYPLPKCDLLAVHEFSHGAMENWGLITYRTTALLYDEQASDSRYKNRIAYVVAHELAHQWFGNLVTMDWWNELWLNEGFATWVGWLATDYIHPDWHVWPQFISEGMQTAFTLDSLRSTHPIEVSVRDALDVDQIFDSISYLKGSSVIRMLASHLGQDTFLKGVGAYLKAHAYGNAKTCDLWASLSQESGQDISQLMDPWIRNIGFPVLAVSEDHNKITIKQSRYLSTGDVKTHDDRTTWWVPLGLETNSSNTKVTSVALTSKEETFNELDLSFYKLNKEYRGFYRTKYPPARLMMLSRQADQLSISEKIGLVGDAAALAVSGESSTVGLMAFIENFQSERNYLVWSQIIGSLGNVKTAFCGDRPVIKSLKRFTLSLVSSAVDELGWEPSPNEDMLKSQLRALLIQTAGSNGHKSVVKEAKRRFDLYMSGQDKTTIHQNLRSAIFGVAIQKGGKLEYEALKNEWKSAVSIDGKEIALRALGRTRIPELHDDYLKLLFSEVATQDIHTGAMALSTNPKARLTLWNYIKSNFNEIKRKLSQNMIVLDRLLRISLMKFNEKTIEREIGEFFANKDNRGYDRTLGVISDTITARAAYKERDITNLIEWLRCRGYMPEGKV</sequence>
<dbReference type="SUPFAM" id="SSF63737">
    <property type="entry name" value="Leukotriene A4 hydrolase N-terminal domain"/>
    <property type="match status" value="1"/>
</dbReference>
<dbReference type="InterPro" id="IPR045357">
    <property type="entry name" value="Aminopeptidase_N-like_N"/>
</dbReference>
<dbReference type="InterPro" id="IPR042097">
    <property type="entry name" value="Aminopeptidase_N-like_N_sf"/>
</dbReference>
<feature type="binding site" evidence="9">
    <location>
        <position position="350"/>
    </location>
    <ligand>
        <name>Zn(2+)</name>
        <dbReference type="ChEBI" id="CHEBI:29105"/>
        <note>catalytic</note>
    </ligand>
</feature>
<reference evidence="15 16" key="1">
    <citation type="journal article" date="2018" name="BMC Genomics">
        <title>Comparative genome analyses reveal sequence features reflecting distinct modes of host-adaptation between dicot and monocot powdery mildew.</title>
        <authorList>
            <person name="Wu Y."/>
            <person name="Ma X."/>
            <person name="Pan Z."/>
            <person name="Kale S.D."/>
            <person name="Song Y."/>
            <person name="King H."/>
            <person name="Zhang Q."/>
            <person name="Presley C."/>
            <person name="Deng X."/>
            <person name="Wei C.I."/>
            <person name="Xiao S."/>
        </authorList>
    </citation>
    <scope>NUCLEOTIDE SEQUENCE [LARGE SCALE GENOMIC DNA]</scope>
    <source>
        <strain evidence="15">UCSC1</strain>
    </source>
</reference>
<dbReference type="GO" id="GO:0070006">
    <property type="term" value="F:metalloaminopeptidase activity"/>
    <property type="evidence" value="ECO:0007669"/>
    <property type="project" value="TreeGrafter"/>
</dbReference>
<evidence type="ECO:0000256" key="11">
    <source>
        <dbReference type="RuleBase" id="RU364040"/>
    </source>
</evidence>
<dbReference type="FunFam" id="1.25.50.20:FF:000002">
    <property type="entry name" value="Aminopeptidase"/>
    <property type="match status" value="1"/>
</dbReference>
<dbReference type="GO" id="GO:0005737">
    <property type="term" value="C:cytoplasm"/>
    <property type="evidence" value="ECO:0007669"/>
    <property type="project" value="TreeGrafter"/>
</dbReference>
<evidence type="ECO:0000256" key="5">
    <source>
        <dbReference type="ARBA" id="ARBA00022801"/>
    </source>
</evidence>
<dbReference type="FunFam" id="2.60.40.1910:FF:000004">
    <property type="entry name" value="Aminopeptidase"/>
    <property type="match status" value="1"/>
</dbReference>
<feature type="domain" description="ERAP1-like C-terminal" evidence="13">
    <location>
        <begin position="565"/>
        <end position="879"/>
    </location>
</feature>
<dbReference type="GO" id="GO:0016020">
    <property type="term" value="C:membrane"/>
    <property type="evidence" value="ECO:0007669"/>
    <property type="project" value="TreeGrafter"/>
</dbReference>
<dbReference type="InterPro" id="IPR034016">
    <property type="entry name" value="M1_APN-typ"/>
</dbReference>
<evidence type="ECO:0000256" key="4">
    <source>
        <dbReference type="ARBA" id="ARBA00022723"/>
    </source>
</evidence>
<comment type="caution">
    <text evidence="15">The sequence shown here is derived from an EMBL/GenBank/DDBJ whole genome shotgun (WGS) entry which is preliminary data.</text>
</comment>
<evidence type="ECO:0000256" key="3">
    <source>
        <dbReference type="ARBA" id="ARBA00022670"/>
    </source>
</evidence>
<comment type="similarity">
    <text evidence="1 11">Belongs to the peptidase M1 family.</text>
</comment>
<accession>A0A420HCD0</accession>